<protein>
    <submittedName>
        <fullName evidence="2">Uncharacterized protein isoform X1</fullName>
    </submittedName>
</protein>
<evidence type="ECO:0000313" key="1">
    <source>
        <dbReference type="Proteomes" id="UP000813463"/>
    </source>
</evidence>
<dbReference type="GeneID" id="130462436"/>
<reference evidence="1" key="1">
    <citation type="journal article" date="2021" name="Nat. Commun.">
        <title>Genomic analyses provide insights into spinach domestication and the genetic basis of agronomic traits.</title>
        <authorList>
            <person name="Cai X."/>
            <person name="Sun X."/>
            <person name="Xu C."/>
            <person name="Sun H."/>
            <person name="Wang X."/>
            <person name="Ge C."/>
            <person name="Zhang Z."/>
            <person name="Wang Q."/>
            <person name="Fei Z."/>
            <person name="Jiao C."/>
            <person name="Wang Q."/>
        </authorList>
    </citation>
    <scope>NUCLEOTIDE SEQUENCE [LARGE SCALE GENOMIC DNA]</scope>
    <source>
        <strain evidence="1">cv. Varoflay</strain>
    </source>
</reference>
<keyword evidence="1" id="KW-1185">Reference proteome</keyword>
<organism evidence="1 2">
    <name type="scientific">Spinacia oleracea</name>
    <name type="common">Spinach</name>
    <dbReference type="NCBI Taxonomy" id="3562"/>
    <lineage>
        <taxon>Eukaryota</taxon>
        <taxon>Viridiplantae</taxon>
        <taxon>Streptophyta</taxon>
        <taxon>Embryophyta</taxon>
        <taxon>Tracheophyta</taxon>
        <taxon>Spermatophyta</taxon>
        <taxon>Magnoliopsida</taxon>
        <taxon>eudicotyledons</taxon>
        <taxon>Gunneridae</taxon>
        <taxon>Pentapetalae</taxon>
        <taxon>Caryophyllales</taxon>
        <taxon>Chenopodiaceae</taxon>
        <taxon>Chenopodioideae</taxon>
        <taxon>Anserineae</taxon>
        <taxon>Spinacia</taxon>
    </lineage>
</organism>
<evidence type="ECO:0000313" key="2">
    <source>
        <dbReference type="RefSeq" id="XP_056686614.1"/>
    </source>
</evidence>
<proteinExistence type="predicted"/>
<sequence length="153" mass="17768">MFTCRSRLFLLPPIHKEHNDAEKQQYKTSCWNNNSYYVEYDALACTIKKKMKDAGLMGFAVVYRKALCRTSSGNWALKTQSLKSFDKNSVNVLKGQSNISHMVDQVYQECIEQENKVCYMVAGQLRLLHNHSRCRTRKQEDYPHPKRLGTIGD</sequence>
<gene>
    <name evidence="2" type="primary">LOC130462436</name>
</gene>
<accession>A0ABM3QTC1</accession>
<name>A0ABM3QTC1_SPIOL</name>
<dbReference type="Proteomes" id="UP000813463">
    <property type="component" value="Chromosome 6"/>
</dbReference>
<dbReference type="RefSeq" id="XP_056686614.1">
    <property type="nucleotide sequence ID" value="XM_056830636.1"/>
</dbReference>
<reference evidence="2" key="2">
    <citation type="submission" date="2025-08" db="UniProtKB">
        <authorList>
            <consortium name="RefSeq"/>
        </authorList>
    </citation>
    <scope>IDENTIFICATION</scope>
    <source>
        <tissue evidence="2">Leaf</tissue>
    </source>
</reference>